<reference evidence="1 2" key="1">
    <citation type="submission" date="2021-01" db="EMBL/GenBank/DDBJ databases">
        <title>FDA dAtabase for Regulatory Grade micrObial Sequences (FDA-ARGOS): Supporting development and validation of Infectious Disease Dx tests.</title>
        <authorList>
            <person name="Sproer C."/>
            <person name="Gronow S."/>
            <person name="Severitt S."/>
            <person name="Schroder I."/>
            <person name="Tallon L."/>
            <person name="Sadzewicz L."/>
            <person name="Zhao X."/>
            <person name="Boylan J."/>
            <person name="Ott S."/>
            <person name="Bowen H."/>
            <person name="Vavikolanu K."/>
            <person name="Mehta A."/>
            <person name="Aluvathingal J."/>
            <person name="Nadendla S."/>
            <person name="Lowell S."/>
            <person name="Myers T."/>
            <person name="Yan Y."/>
            <person name="Sichtig H."/>
        </authorList>
    </citation>
    <scope>NUCLEOTIDE SEQUENCE [LARGE SCALE GENOMIC DNA]</scope>
    <source>
        <strain evidence="1 2">FDAARGOS_1131</strain>
    </source>
</reference>
<evidence type="ECO:0000313" key="2">
    <source>
        <dbReference type="Proteomes" id="UP000596202"/>
    </source>
</evidence>
<gene>
    <name evidence="1" type="ORF">I6I88_12015</name>
</gene>
<sequence length="205" mass="23142">MNTQNEPKYFIITKGEGSNKTYYNGKYDYFSDLANATYATTNKEAQAIITVRQLIGAKVETITESELVYSKANAMTKITIMSASLSVLFEHTLPNLPIKSQTMKGAYKHLKHASEAVKGLLPDYNHFIKQKEEDVDDVQGCFDELIHEIASINFVDLTNLTGLIQAYKEDEKSMIGIARKVLKEAERKKKEKVAQKNQLSILDQI</sequence>
<proteinExistence type="predicted"/>
<dbReference type="EMBL" id="CP068108">
    <property type="protein sequence ID" value="QQT98937.1"/>
    <property type="molecule type" value="Genomic_DNA"/>
</dbReference>
<dbReference type="OrthoDB" id="9893026at2"/>
<dbReference type="RefSeq" id="WP_002986332.1">
    <property type="nucleotide sequence ID" value="NZ_CP068108.1"/>
</dbReference>
<name>A0A9Q7E7T9_MYROD</name>
<protein>
    <submittedName>
        <fullName evidence="1">Uncharacterized protein</fullName>
    </submittedName>
</protein>
<evidence type="ECO:0000313" key="1">
    <source>
        <dbReference type="EMBL" id="QQT98937.1"/>
    </source>
</evidence>
<organism evidence="1 2">
    <name type="scientific">Myroides odoratus</name>
    <name type="common">Flavobacterium odoratum</name>
    <dbReference type="NCBI Taxonomy" id="256"/>
    <lineage>
        <taxon>Bacteria</taxon>
        <taxon>Pseudomonadati</taxon>
        <taxon>Bacteroidota</taxon>
        <taxon>Flavobacteriia</taxon>
        <taxon>Flavobacteriales</taxon>
        <taxon>Flavobacteriaceae</taxon>
        <taxon>Myroides</taxon>
    </lineage>
</organism>
<dbReference type="GeneID" id="93528389"/>
<dbReference type="AlphaFoldDB" id="A0A9Q7E7T9"/>
<dbReference type="Proteomes" id="UP000596202">
    <property type="component" value="Chromosome"/>
</dbReference>
<accession>A0A9Q7E7T9</accession>